<keyword evidence="3" id="KW-1185">Reference proteome</keyword>
<feature type="signal peptide" evidence="1">
    <location>
        <begin position="1"/>
        <end position="17"/>
    </location>
</feature>
<feature type="non-terminal residue" evidence="2">
    <location>
        <position position="1"/>
    </location>
</feature>
<sequence>LSPQVWVLCLFCLHAEGETKSSYKTVLKVETLSLNSSPGQEARFVEDKQTELKEGISWVRQSAVPYTSWCQDVFTKTKPKVETAVAFKTDLQISKRCTTWILSQTGSDWTCWNCWLSYCKRFKNKENNISSGGLWELGPPSITPNRQPQL</sequence>
<comment type="caution">
    <text evidence="2">The sequence shown here is derived from an EMBL/GenBank/DDBJ whole genome shotgun (WGS) entry which is preliminary data.</text>
</comment>
<dbReference type="EMBL" id="CATNWA010014180">
    <property type="protein sequence ID" value="CAI9568549.1"/>
    <property type="molecule type" value="Genomic_DNA"/>
</dbReference>
<feature type="chain" id="PRO_5046772927" evidence="1">
    <location>
        <begin position="18"/>
        <end position="150"/>
    </location>
</feature>
<evidence type="ECO:0000313" key="3">
    <source>
        <dbReference type="Proteomes" id="UP001162483"/>
    </source>
</evidence>
<dbReference type="InterPro" id="IPR033182">
    <property type="entry name" value="MIC26/MIC27_animal"/>
</dbReference>
<name>A0ABN9D9D8_9NEOB</name>
<organism evidence="2 3">
    <name type="scientific">Staurois parvus</name>
    <dbReference type="NCBI Taxonomy" id="386267"/>
    <lineage>
        <taxon>Eukaryota</taxon>
        <taxon>Metazoa</taxon>
        <taxon>Chordata</taxon>
        <taxon>Craniata</taxon>
        <taxon>Vertebrata</taxon>
        <taxon>Euteleostomi</taxon>
        <taxon>Amphibia</taxon>
        <taxon>Batrachia</taxon>
        <taxon>Anura</taxon>
        <taxon>Neobatrachia</taxon>
        <taxon>Ranoidea</taxon>
        <taxon>Ranidae</taxon>
        <taxon>Staurois</taxon>
    </lineage>
</organism>
<evidence type="ECO:0000313" key="2">
    <source>
        <dbReference type="EMBL" id="CAI9568549.1"/>
    </source>
</evidence>
<protein>
    <submittedName>
        <fullName evidence="2">Uncharacterized protein</fullName>
    </submittedName>
</protein>
<accession>A0ABN9D9D8</accession>
<keyword evidence="1" id="KW-0732">Signal</keyword>
<proteinExistence type="predicted"/>
<dbReference type="Proteomes" id="UP001162483">
    <property type="component" value="Unassembled WGS sequence"/>
</dbReference>
<gene>
    <name evidence="2" type="ORF">SPARVUS_LOCUS6759061</name>
</gene>
<dbReference type="PANTHER" id="PTHR14564">
    <property type="entry name" value="MICOS COMPLEX SUBUNIT MIC26 / MIC27 FAMILY MEMBER"/>
    <property type="match status" value="1"/>
</dbReference>
<evidence type="ECO:0000256" key="1">
    <source>
        <dbReference type="SAM" id="SignalP"/>
    </source>
</evidence>
<reference evidence="2" key="1">
    <citation type="submission" date="2023-05" db="EMBL/GenBank/DDBJ databases">
        <authorList>
            <person name="Stuckert A."/>
        </authorList>
    </citation>
    <scope>NUCLEOTIDE SEQUENCE</scope>
</reference>